<organism evidence="2 3">
    <name type="scientific">Clostridium sporogenes</name>
    <dbReference type="NCBI Taxonomy" id="1509"/>
    <lineage>
        <taxon>Bacteria</taxon>
        <taxon>Bacillati</taxon>
        <taxon>Bacillota</taxon>
        <taxon>Clostridia</taxon>
        <taxon>Eubacteriales</taxon>
        <taxon>Clostridiaceae</taxon>
        <taxon>Clostridium</taxon>
    </lineage>
</organism>
<feature type="coiled-coil region" evidence="1">
    <location>
        <begin position="104"/>
        <end position="138"/>
    </location>
</feature>
<name>A0AAE4JU93_CLOSG</name>
<dbReference type="EMBL" id="JARUIS010000031">
    <property type="protein sequence ID" value="MDS1004941.1"/>
    <property type="molecule type" value="Genomic_DNA"/>
</dbReference>
<evidence type="ECO:0000256" key="1">
    <source>
        <dbReference type="SAM" id="Coils"/>
    </source>
</evidence>
<comment type="caution">
    <text evidence="2">The sequence shown here is derived from an EMBL/GenBank/DDBJ whole genome shotgun (WGS) entry which is preliminary data.</text>
</comment>
<proteinExistence type="predicted"/>
<dbReference type="Pfam" id="PF09669">
    <property type="entry name" value="Phage_pRha"/>
    <property type="match status" value="1"/>
</dbReference>
<reference evidence="2" key="1">
    <citation type="submission" date="2023-04" db="EMBL/GenBank/DDBJ databases">
        <title>Assessment of the microbiological origin of a defect in Grana Padano cheese.</title>
        <authorList>
            <person name="Zago M."/>
            <person name="Rossetti L."/>
            <person name="Bonvini B."/>
            <person name="Carminati D."/>
            <person name="Giraffa G."/>
        </authorList>
    </citation>
    <scope>NUCLEOTIDE SEQUENCE</scope>
    <source>
        <strain evidence="2">4990</strain>
    </source>
</reference>
<dbReference type="RefSeq" id="WP_310944332.1">
    <property type="nucleotide sequence ID" value="NZ_JARUIS010000031.1"/>
</dbReference>
<protein>
    <submittedName>
        <fullName evidence="2">Rha family transcriptional regulator</fullName>
    </submittedName>
</protein>
<gene>
    <name evidence="2" type="ORF">P9J83_15765</name>
</gene>
<keyword evidence="1" id="KW-0175">Coiled coil</keyword>
<sequence>MGCEVTTINNDNLTLDSREVAIMTDKKHSELLKDIRRYSKYLNEGNFHLVDFFIRSKYKDNKGEERPNYQITKKGCELIAHKMTGVKGTQFTATYINKFHEMEQEIKSNQLILAKREIEELKNTVNEFKRLTEEAKQQYKPSHKTKLDYNKMIKSLTNNDEDVQIVKDWVFGLLGISKWEDTCVEDSKKIIETITTISRLLTIKKFEQLRLF</sequence>
<dbReference type="NCBIfam" id="TIGR02681">
    <property type="entry name" value="phage_pRha"/>
    <property type="match status" value="1"/>
</dbReference>
<dbReference type="Proteomes" id="UP001182303">
    <property type="component" value="Unassembled WGS sequence"/>
</dbReference>
<evidence type="ECO:0000313" key="2">
    <source>
        <dbReference type="EMBL" id="MDS1004941.1"/>
    </source>
</evidence>
<dbReference type="AlphaFoldDB" id="A0AAE4JU93"/>
<accession>A0AAE4JU93</accession>
<evidence type="ECO:0000313" key="3">
    <source>
        <dbReference type="Proteomes" id="UP001182303"/>
    </source>
</evidence>
<dbReference type="InterPro" id="IPR014054">
    <property type="entry name" value="Phage_regulatory_Rha"/>
</dbReference>